<organism evidence="1">
    <name type="scientific">bioreactor metagenome</name>
    <dbReference type="NCBI Taxonomy" id="1076179"/>
    <lineage>
        <taxon>unclassified sequences</taxon>
        <taxon>metagenomes</taxon>
        <taxon>ecological metagenomes</taxon>
    </lineage>
</organism>
<protein>
    <submittedName>
        <fullName evidence="1">Uncharacterized protein</fullName>
    </submittedName>
</protein>
<gene>
    <name evidence="1" type="ORF">SDC9_108444</name>
</gene>
<name>A0A645BIM2_9ZZZZ</name>
<proteinExistence type="predicted"/>
<evidence type="ECO:0000313" key="1">
    <source>
        <dbReference type="EMBL" id="MPM61584.1"/>
    </source>
</evidence>
<dbReference type="EMBL" id="VSSQ01018422">
    <property type="protein sequence ID" value="MPM61584.1"/>
    <property type="molecule type" value="Genomic_DNA"/>
</dbReference>
<accession>A0A645BIM2</accession>
<comment type="caution">
    <text evidence="1">The sequence shown here is derived from an EMBL/GenBank/DDBJ whole genome shotgun (WGS) entry which is preliminary data.</text>
</comment>
<reference evidence="1" key="1">
    <citation type="submission" date="2019-08" db="EMBL/GenBank/DDBJ databases">
        <authorList>
            <person name="Kucharzyk K."/>
            <person name="Murdoch R.W."/>
            <person name="Higgins S."/>
            <person name="Loffler F."/>
        </authorList>
    </citation>
    <scope>NUCLEOTIDE SEQUENCE</scope>
</reference>
<sequence length="84" mass="9591">MNFISIARRIALNKRKRALPRFLSACQRGGYGQNSEPGQRGYIPFHTVRVVHLYPHHLISSTNAVNRFPGVVVCENNFFQAFFA</sequence>
<dbReference type="AlphaFoldDB" id="A0A645BIM2"/>